<dbReference type="Proteomes" id="UP000236654">
    <property type="component" value="Unassembled WGS sequence"/>
</dbReference>
<proteinExistence type="predicted"/>
<feature type="compositionally biased region" description="Polar residues" evidence="1">
    <location>
        <begin position="32"/>
        <end position="46"/>
    </location>
</feature>
<protein>
    <recommendedName>
        <fullName evidence="4">DNA polymerase III subunit gamma/tau</fullName>
    </recommendedName>
</protein>
<sequence length="213" mass="24353">MSLKKKALTDPVHIIPFKGQKKSKSERDNKKSVTPQKKTKPASITLNKEAKKLDAPTRKLNQSYLGINDLISEASKKKEKVQQKEEKGSRATDPFSIDELRMSWRKFAFKAKEEGIGTLYTAMIAHDPVLTENFTVNHTVDNDVQLGFIKSHETNLVSYLRKELNNYAIQLTIKEEASESGKLYSSKAKFEDMAERNPHLKTLRQKFKLDIDI</sequence>
<dbReference type="AlphaFoldDB" id="A0A2I0R3E4"/>
<accession>A0A2I0R3E4</accession>
<gene>
    <name evidence="2" type="ORF">CW751_05745</name>
</gene>
<evidence type="ECO:0000313" key="2">
    <source>
        <dbReference type="EMBL" id="PKR81085.1"/>
    </source>
</evidence>
<feature type="compositionally biased region" description="Basic and acidic residues" evidence="1">
    <location>
        <begin position="48"/>
        <end position="57"/>
    </location>
</feature>
<evidence type="ECO:0000256" key="1">
    <source>
        <dbReference type="SAM" id="MobiDB-lite"/>
    </source>
</evidence>
<keyword evidence="3" id="KW-1185">Reference proteome</keyword>
<evidence type="ECO:0000313" key="3">
    <source>
        <dbReference type="Proteomes" id="UP000236654"/>
    </source>
</evidence>
<organism evidence="2 3">
    <name type="scientific">Brumimicrobium salinarum</name>
    <dbReference type="NCBI Taxonomy" id="2058658"/>
    <lineage>
        <taxon>Bacteria</taxon>
        <taxon>Pseudomonadati</taxon>
        <taxon>Bacteroidota</taxon>
        <taxon>Flavobacteriia</taxon>
        <taxon>Flavobacteriales</taxon>
        <taxon>Crocinitomicaceae</taxon>
        <taxon>Brumimicrobium</taxon>
    </lineage>
</organism>
<reference evidence="2 3" key="1">
    <citation type="submission" date="2017-12" db="EMBL/GenBank/DDBJ databases">
        <title>The draft genome sequence of Brumimicrobium saltpan LHR20.</title>
        <authorList>
            <person name="Do Z.-J."/>
            <person name="Luo H.-R."/>
        </authorList>
    </citation>
    <scope>NUCLEOTIDE SEQUENCE [LARGE SCALE GENOMIC DNA]</scope>
    <source>
        <strain evidence="2 3">LHR20</strain>
    </source>
</reference>
<dbReference type="OrthoDB" id="1467297at2"/>
<dbReference type="RefSeq" id="WP_101334045.1">
    <property type="nucleotide sequence ID" value="NZ_PJNI01000005.1"/>
</dbReference>
<name>A0A2I0R3E4_9FLAO</name>
<evidence type="ECO:0008006" key="4">
    <source>
        <dbReference type="Google" id="ProtNLM"/>
    </source>
</evidence>
<dbReference type="EMBL" id="PJNI01000005">
    <property type="protein sequence ID" value="PKR81085.1"/>
    <property type="molecule type" value="Genomic_DNA"/>
</dbReference>
<feature type="region of interest" description="Disordered" evidence="1">
    <location>
        <begin position="1"/>
        <end position="57"/>
    </location>
</feature>
<comment type="caution">
    <text evidence="2">The sequence shown here is derived from an EMBL/GenBank/DDBJ whole genome shotgun (WGS) entry which is preliminary data.</text>
</comment>